<dbReference type="InterPro" id="IPR036291">
    <property type="entry name" value="NAD(P)-bd_dom_sf"/>
</dbReference>
<keyword evidence="1" id="KW-0520">NAD</keyword>
<dbReference type="AlphaFoldDB" id="A0A7H1VU69"/>
<accession>A0A7H1VU69</accession>
<dbReference type="Gene3D" id="3.40.50.720">
    <property type="entry name" value="NAD(P)-binding Rossmann-like Domain"/>
    <property type="match status" value="1"/>
</dbReference>
<organism evidence="3 4">
    <name type="scientific">Ruminiclostridium herbifermentans</name>
    <dbReference type="NCBI Taxonomy" id="2488810"/>
    <lineage>
        <taxon>Bacteria</taxon>
        <taxon>Bacillati</taxon>
        <taxon>Bacillota</taxon>
        <taxon>Clostridia</taxon>
        <taxon>Eubacteriales</taxon>
        <taxon>Oscillospiraceae</taxon>
        <taxon>Ruminiclostridium</taxon>
    </lineage>
</organism>
<name>A0A7H1VU69_9FIRM</name>
<gene>
    <name evidence="3" type="ORF">EHE19_017520</name>
</gene>
<dbReference type="InterPro" id="IPR001509">
    <property type="entry name" value="Epimerase_deHydtase"/>
</dbReference>
<dbReference type="CDD" id="cd05253">
    <property type="entry name" value="UDP_GE_SDE_e"/>
    <property type="match status" value="1"/>
</dbReference>
<dbReference type="PRINTS" id="PR01713">
    <property type="entry name" value="NUCEPIMERASE"/>
</dbReference>
<feature type="domain" description="NAD-dependent epimerase/dehydratase" evidence="2">
    <location>
        <begin position="6"/>
        <end position="238"/>
    </location>
</feature>
<evidence type="ECO:0000313" key="4">
    <source>
        <dbReference type="Proteomes" id="UP000306409"/>
    </source>
</evidence>
<evidence type="ECO:0000313" key="3">
    <source>
        <dbReference type="EMBL" id="QNU68931.1"/>
    </source>
</evidence>
<reference evidence="3 4" key="1">
    <citation type="submission" date="2020-09" db="EMBL/GenBank/DDBJ databases">
        <title>Characterization and genome sequencing of Ruminiclostridium sp. nov. MA18.</title>
        <authorList>
            <person name="Rettenmaier R."/>
            <person name="Kowollik M.-L."/>
            <person name="Liebl W."/>
            <person name="Zverlov V."/>
        </authorList>
    </citation>
    <scope>NUCLEOTIDE SEQUENCE [LARGE SCALE GENOMIC DNA]</scope>
    <source>
        <strain evidence="3 4">MA18</strain>
    </source>
</reference>
<evidence type="ECO:0000259" key="2">
    <source>
        <dbReference type="Pfam" id="PF01370"/>
    </source>
</evidence>
<proteinExistence type="predicted"/>
<protein>
    <submittedName>
        <fullName evidence="3">NAD-dependent epimerase</fullName>
    </submittedName>
</protein>
<keyword evidence="4" id="KW-1185">Reference proteome</keyword>
<dbReference type="SUPFAM" id="SSF51735">
    <property type="entry name" value="NAD(P)-binding Rossmann-fold domains"/>
    <property type="match status" value="1"/>
</dbReference>
<dbReference type="Pfam" id="PF01370">
    <property type="entry name" value="Epimerase"/>
    <property type="match status" value="1"/>
</dbReference>
<dbReference type="EMBL" id="CP061336">
    <property type="protein sequence ID" value="QNU68931.1"/>
    <property type="molecule type" value="Genomic_DNA"/>
</dbReference>
<dbReference type="Proteomes" id="UP000306409">
    <property type="component" value="Chromosome"/>
</dbReference>
<dbReference type="PANTHER" id="PTHR43574">
    <property type="entry name" value="EPIMERASE-RELATED"/>
    <property type="match status" value="1"/>
</dbReference>
<sequence length="340" mass="39224">MYMKKVLVTGSSGFIGMHLSKRLLSEGYKVVGIDNLNDYYSVNLKRYRTELLKSNYNYSMNICNLEDYSAIEKVFKANQFECVINLAAQAGVRYSIENPRAYIDSNIVGFLNILECCRHYEIPHLIYASSSSVYGANEKVPFSIHDNVDHPMSLYAATKKSNELMAHAYSSLYNLPVTGLRFFTVYGPYGRPDMAYFLFAKAIKSGKPIKIFNYGKMQRDFTYIDDIVEGIVRLIKKEPPKPNDSWNRQTADPASSYAPYRLFNIGNNRPVELEYMISLMEKYMDKEAQREYLPMQQGDVPITYADVDDLMDYIGFKPKVSIEDGLQSFVEWFKEYEKIC</sequence>
<evidence type="ECO:0000256" key="1">
    <source>
        <dbReference type="ARBA" id="ARBA00023027"/>
    </source>
</evidence>
<dbReference type="KEGG" id="rher:EHE19_017520"/>